<evidence type="ECO:0000256" key="1">
    <source>
        <dbReference type="SAM" id="MobiDB-lite"/>
    </source>
</evidence>
<dbReference type="GO" id="GO:0003677">
    <property type="term" value="F:DNA binding"/>
    <property type="evidence" value="ECO:0007669"/>
    <property type="project" value="InterPro"/>
</dbReference>
<feature type="compositionally biased region" description="Low complexity" evidence="1">
    <location>
        <begin position="203"/>
        <end position="252"/>
    </location>
</feature>
<dbReference type="Pfam" id="PF01548">
    <property type="entry name" value="DEDD_Tnp_IS110"/>
    <property type="match status" value="1"/>
</dbReference>
<dbReference type="InterPro" id="IPR002525">
    <property type="entry name" value="Transp_IS110-like_N"/>
</dbReference>
<dbReference type="EMBL" id="SJPO01000009">
    <property type="protein sequence ID" value="TWT73853.1"/>
    <property type="molecule type" value="Genomic_DNA"/>
</dbReference>
<dbReference type="Proteomes" id="UP000318478">
    <property type="component" value="Unassembled WGS sequence"/>
</dbReference>
<accession>A0A5C5YG55</accession>
<dbReference type="PANTHER" id="PTHR33055">
    <property type="entry name" value="TRANSPOSASE FOR INSERTION SEQUENCE ELEMENT IS1111A"/>
    <property type="match status" value="1"/>
</dbReference>
<feature type="domain" description="Transposase IS110-like N-terminal" evidence="2">
    <location>
        <begin position="6"/>
        <end position="146"/>
    </location>
</feature>
<keyword evidence="4" id="KW-1185">Reference proteome</keyword>
<evidence type="ECO:0000313" key="4">
    <source>
        <dbReference type="Proteomes" id="UP000318478"/>
    </source>
</evidence>
<dbReference type="AlphaFoldDB" id="A0A5C5YG55"/>
<dbReference type="GO" id="GO:0004803">
    <property type="term" value="F:transposase activity"/>
    <property type="evidence" value="ECO:0007669"/>
    <property type="project" value="InterPro"/>
</dbReference>
<proteinExistence type="predicted"/>
<dbReference type="GO" id="GO:0006313">
    <property type="term" value="P:DNA transposition"/>
    <property type="evidence" value="ECO:0007669"/>
    <property type="project" value="InterPro"/>
</dbReference>
<protein>
    <submittedName>
        <fullName evidence="3">Transposase</fullName>
    </submittedName>
</protein>
<comment type="caution">
    <text evidence="3">The sequence shown here is derived from an EMBL/GenBank/DDBJ whole genome shotgun (WGS) entry which is preliminary data.</text>
</comment>
<dbReference type="PANTHER" id="PTHR33055:SF13">
    <property type="entry name" value="TRANSPOSASE"/>
    <property type="match status" value="1"/>
</dbReference>
<organism evidence="3 4">
    <name type="scientific">Posidoniimonas polymericola</name>
    <dbReference type="NCBI Taxonomy" id="2528002"/>
    <lineage>
        <taxon>Bacteria</taxon>
        <taxon>Pseudomonadati</taxon>
        <taxon>Planctomycetota</taxon>
        <taxon>Planctomycetia</taxon>
        <taxon>Pirellulales</taxon>
        <taxon>Lacipirellulaceae</taxon>
        <taxon>Posidoniimonas</taxon>
    </lineage>
</organism>
<feature type="compositionally biased region" description="Pro residues" evidence="1">
    <location>
        <begin position="253"/>
        <end position="264"/>
    </location>
</feature>
<evidence type="ECO:0000313" key="3">
    <source>
        <dbReference type="EMBL" id="TWT73853.1"/>
    </source>
</evidence>
<evidence type="ECO:0000259" key="2">
    <source>
        <dbReference type="Pfam" id="PF01548"/>
    </source>
</evidence>
<sequence>MEPVVIGIDVSKEKLDVATPEGVSQWGNDPGGLQGLVRDLSAWPIASIILEATGGYERAAVAELAGAGLPVVVVNPRQVRDFARATGRLAKTDAIDAAVLAQFGRAVQPERRPLPSEKQLELQQRIARRRQLVGMLTTEKNRLQQTTSKLVRKTIQSVINTLHKHWEPLTSSCTKRFGRRPSGVRRRTCCRACPASEPKRRSPCSPSCPSWAAALGSRSPRWSGSPRLTTTAGSDAASGPPPAAGRAFARPSTWPPWSPPSITR</sequence>
<name>A0A5C5YG55_9BACT</name>
<feature type="region of interest" description="Disordered" evidence="1">
    <location>
        <begin position="195"/>
        <end position="264"/>
    </location>
</feature>
<gene>
    <name evidence="3" type="ORF">Pla123a_37470</name>
</gene>
<reference evidence="3 4" key="1">
    <citation type="submission" date="2019-02" db="EMBL/GenBank/DDBJ databases">
        <title>Deep-cultivation of Planctomycetes and their phenomic and genomic characterization uncovers novel biology.</title>
        <authorList>
            <person name="Wiegand S."/>
            <person name="Jogler M."/>
            <person name="Boedeker C."/>
            <person name="Pinto D."/>
            <person name="Vollmers J."/>
            <person name="Rivas-Marin E."/>
            <person name="Kohn T."/>
            <person name="Peeters S.H."/>
            <person name="Heuer A."/>
            <person name="Rast P."/>
            <person name="Oberbeckmann S."/>
            <person name="Bunk B."/>
            <person name="Jeske O."/>
            <person name="Meyerdierks A."/>
            <person name="Storesund J.E."/>
            <person name="Kallscheuer N."/>
            <person name="Luecker S."/>
            <person name="Lage O.M."/>
            <person name="Pohl T."/>
            <person name="Merkel B.J."/>
            <person name="Hornburger P."/>
            <person name="Mueller R.-W."/>
            <person name="Bruemmer F."/>
            <person name="Labrenz M."/>
            <person name="Spormann A.M."/>
            <person name="Op Den Camp H."/>
            <person name="Overmann J."/>
            <person name="Amann R."/>
            <person name="Jetten M.S.M."/>
            <person name="Mascher T."/>
            <person name="Medema M.H."/>
            <person name="Devos D.P."/>
            <person name="Kaster A.-K."/>
            <person name="Ovreas L."/>
            <person name="Rohde M."/>
            <person name="Galperin M.Y."/>
            <person name="Jogler C."/>
        </authorList>
    </citation>
    <scope>NUCLEOTIDE SEQUENCE [LARGE SCALE GENOMIC DNA]</scope>
    <source>
        <strain evidence="3 4">Pla123a</strain>
    </source>
</reference>
<dbReference type="InterPro" id="IPR047650">
    <property type="entry name" value="Transpos_IS110"/>
</dbReference>